<dbReference type="Gene3D" id="2.40.128.130">
    <property type="entry name" value="Autotransporter beta-domain"/>
    <property type="match status" value="1"/>
</dbReference>
<dbReference type="InterPro" id="IPR005546">
    <property type="entry name" value="Autotransporte_beta"/>
</dbReference>
<reference evidence="2 3" key="1">
    <citation type="submission" date="2017-08" db="EMBL/GenBank/DDBJ databases">
        <authorList>
            <person name="de Groot N.N."/>
        </authorList>
    </citation>
    <scope>NUCLEOTIDE SEQUENCE [LARGE SCALE GENOMIC DNA]</scope>
    <source>
        <strain evidence="2 3">USBA 352</strain>
    </source>
</reference>
<dbReference type="Pfam" id="PF05345">
    <property type="entry name" value="He_PIG"/>
    <property type="match status" value="3"/>
</dbReference>
<dbReference type="PANTHER" id="PTHR37494:SF1">
    <property type="entry name" value="STAPHYLOCOCCUS AUREUS SURFACE PROTEIN A"/>
    <property type="match status" value="1"/>
</dbReference>
<dbReference type="GO" id="GO:0005509">
    <property type="term" value="F:calcium ion binding"/>
    <property type="evidence" value="ECO:0007669"/>
    <property type="project" value="InterPro"/>
</dbReference>
<dbReference type="EMBL" id="OBML01000019">
    <property type="protein sequence ID" value="SOC27612.1"/>
    <property type="molecule type" value="Genomic_DNA"/>
</dbReference>
<dbReference type="STRING" id="538381.GCA_001696535_03525"/>
<dbReference type="InterPro" id="IPR015919">
    <property type="entry name" value="Cadherin-like_sf"/>
</dbReference>
<dbReference type="SMART" id="SM00869">
    <property type="entry name" value="Autotransporter"/>
    <property type="match status" value="1"/>
</dbReference>
<dbReference type="CDD" id="cd11304">
    <property type="entry name" value="Cadherin_repeat"/>
    <property type="match status" value="1"/>
</dbReference>
<dbReference type="PANTHER" id="PTHR37494">
    <property type="entry name" value="HEMAGGLUTININ"/>
    <property type="match status" value="1"/>
</dbReference>
<evidence type="ECO:0000313" key="3">
    <source>
        <dbReference type="Proteomes" id="UP000219331"/>
    </source>
</evidence>
<dbReference type="Pfam" id="PF03797">
    <property type="entry name" value="Autotransporter"/>
    <property type="match status" value="1"/>
</dbReference>
<sequence>AYSIQVDVAPVVIALAPAAGSLANGEVGTAYTQTFTASGGAAPYTYAVTAGALPDGLTLASNGALTGTPTTAETANFTVTATDANNDTGNAAYSIQVDVAPVVIALAPAAGSLANGAVGTAYTQTFTASGGAAPYTYAVTAGALPDGLTLASNGALTGTPTTAETANFTVTATDANSDTGNAAYSIQVDVAPVVISLSPAGGELPAATAGEDYSASITASGGTAPYIYSVASGSLPDGLVLNISTGQLTGPLDPDTDGNYSFTVQARDANNVIGSAAYTLTVAEQTVTVSDKDVTVPPGSTPPNVNLTSGATGGPFQSAAIVAVEPANAGTAQIVYGEFAQLDSAPTPVGFYLKFTPNPTYSGQVRVRFTLTSSLGTSNVGTVLYTLGYDPQAVANEVHGLVHDFVQARQNLLSNTIKVPGLRERRQMKSARDVINMRMMPSGQGVTLGFATSLAQMSAASDAIERSLGVDTSSFNVWVDGTFAVHNRNGEDNRWGTFALFSAGADYLLTERALIGISFHFDRMSDPTRDDARLTGNGWFVGPYASFELGRGVFWDTSLRYGGSSNDIDTRFWDGKFDTRRWMFDTSLSGTWQLDEATTLAPKVRAVYLSEKVDDYSVSNAAGNVVAMDGFTVEQLRVSLGAELSRRFVLDDGMVVTPSVALTGGFAGLGGSGAFGSVGAGVELTNGGMWSVDAGLLFNIEGDGQASAGGRMGVAVRF</sequence>
<name>A0A285TUN8_9HYPH</name>
<dbReference type="RefSeq" id="WP_176522187.1">
    <property type="nucleotide sequence ID" value="NZ_OBML01000019.1"/>
</dbReference>
<keyword evidence="3" id="KW-1185">Reference proteome</keyword>
<organism evidence="2 3">
    <name type="scientific">Stappia indica</name>
    <dbReference type="NCBI Taxonomy" id="538381"/>
    <lineage>
        <taxon>Bacteria</taxon>
        <taxon>Pseudomonadati</taxon>
        <taxon>Pseudomonadota</taxon>
        <taxon>Alphaproteobacteria</taxon>
        <taxon>Hyphomicrobiales</taxon>
        <taxon>Stappiaceae</taxon>
        <taxon>Stappia</taxon>
    </lineage>
</organism>
<feature type="domain" description="Autotransporter" evidence="1">
    <location>
        <begin position="470"/>
        <end position="718"/>
    </location>
</feature>
<dbReference type="Gene3D" id="2.60.40.10">
    <property type="entry name" value="Immunoglobulins"/>
    <property type="match status" value="3"/>
</dbReference>
<dbReference type="InterPro" id="IPR036709">
    <property type="entry name" value="Autotransporte_beta_dom_sf"/>
</dbReference>
<gene>
    <name evidence="2" type="ORF">SAMN05421512_1191</name>
</gene>
<dbReference type="SUPFAM" id="SSF103515">
    <property type="entry name" value="Autotransporter"/>
    <property type="match status" value="1"/>
</dbReference>
<dbReference type="InterPro" id="IPR013783">
    <property type="entry name" value="Ig-like_fold"/>
</dbReference>
<dbReference type="Proteomes" id="UP000219331">
    <property type="component" value="Unassembled WGS sequence"/>
</dbReference>
<evidence type="ECO:0000313" key="2">
    <source>
        <dbReference type="EMBL" id="SOC27612.1"/>
    </source>
</evidence>
<dbReference type="SUPFAM" id="SSF49313">
    <property type="entry name" value="Cadherin-like"/>
    <property type="match status" value="3"/>
</dbReference>
<accession>A0A285TUN8</accession>
<protein>
    <submittedName>
        <fullName evidence="2">Ig domain-containing protein</fullName>
    </submittedName>
</protein>
<feature type="non-terminal residue" evidence="2">
    <location>
        <position position="1"/>
    </location>
</feature>
<proteinExistence type="predicted"/>
<dbReference type="AlphaFoldDB" id="A0A285TUN8"/>
<dbReference type="GO" id="GO:0016020">
    <property type="term" value="C:membrane"/>
    <property type="evidence" value="ECO:0007669"/>
    <property type="project" value="InterPro"/>
</dbReference>
<dbReference type="PROSITE" id="PS51208">
    <property type="entry name" value="AUTOTRANSPORTER"/>
    <property type="match status" value="1"/>
</dbReference>
<evidence type="ECO:0000259" key="1">
    <source>
        <dbReference type="PROSITE" id="PS51208"/>
    </source>
</evidence>